<comment type="caution">
    <text evidence="2">The sequence shown here is derived from an EMBL/GenBank/DDBJ whole genome shotgun (WGS) entry which is preliminary data.</text>
</comment>
<name>A0AAV2ALJ9_9ARAC</name>
<dbReference type="AlphaFoldDB" id="A0AAV2ALJ9"/>
<sequence length="138" mass="15860">MMSNDMKEKISGSISVEDLEDDTAQQLLLFLYTDYLEDLQWETATKLYCAADKYQIEKLRLICSSFLIENLSVPTATELLLLSDTHGDSDLQNVVENFILEHDEQVFCSGEWENIMGANPQLAMKIKHLKYKTKKFGK</sequence>
<dbReference type="InterPro" id="IPR000210">
    <property type="entry name" value="BTB/POZ_dom"/>
</dbReference>
<accession>A0AAV2ALJ9</accession>
<dbReference type="InterPro" id="IPR011333">
    <property type="entry name" value="SKP1/BTB/POZ_sf"/>
</dbReference>
<organism evidence="2 3">
    <name type="scientific">Larinioides sclopetarius</name>
    <dbReference type="NCBI Taxonomy" id="280406"/>
    <lineage>
        <taxon>Eukaryota</taxon>
        <taxon>Metazoa</taxon>
        <taxon>Ecdysozoa</taxon>
        <taxon>Arthropoda</taxon>
        <taxon>Chelicerata</taxon>
        <taxon>Arachnida</taxon>
        <taxon>Araneae</taxon>
        <taxon>Araneomorphae</taxon>
        <taxon>Entelegynae</taxon>
        <taxon>Araneoidea</taxon>
        <taxon>Araneidae</taxon>
        <taxon>Larinioides</taxon>
    </lineage>
</organism>
<reference evidence="2 3" key="1">
    <citation type="submission" date="2024-04" db="EMBL/GenBank/DDBJ databases">
        <authorList>
            <person name="Rising A."/>
            <person name="Reimegard J."/>
            <person name="Sonavane S."/>
            <person name="Akerstrom W."/>
            <person name="Nylinder S."/>
            <person name="Hedman E."/>
            <person name="Kallberg Y."/>
        </authorList>
    </citation>
    <scope>NUCLEOTIDE SEQUENCE [LARGE SCALE GENOMIC DNA]</scope>
</reference>
<dbReference type="Gene3D" id="1.25.40.420">
    <property type="match status" value="1"/>
</dbReference>
<evidence type="ECO:0000259" key="1">
    <source>
        <dbReference type="Pfam" id="PF00651"/>
    </source>
</evidence>
<evidence type="ECO:0000313" key="2">
    <source>
        <dbReference type="EMBL" id="CAL1284160.1"/>
    </source>
</evidence>
<gene>
    <name evidence="2" type="ORF">LARSCL_LOCUS13001</name>
</gene>
<feature type="domain" description="BTB" evidence="1">
    <location>
        <begin position="1"/>
        <end position="70"/>
    </location>
</feature>
<dbReference type="Gene3D" id="3.30.710.10">
    <property type="entry name" value="Potassium Channel Kv1.1, Chain A"/>
    <property type="match status" value="1"/>
</dbReference>
<keyword evidence="3" id="KW-1185">Reference proteome</keyword>
<evidence type="ECO:0000313" key="3">
    <source>
        <dbReference type="Proteomes" id="UP001497382"/>
    </source>
</evidence>
<dbReference type="EMBL" id="CAXIEN010000176">
    <property type="protein sequence ID" value="CAL1284160.1"/>
    <property type="molecule type" value="Genomic_DNA"/>
</dbReference>
<protein>
    <recommendedName>
        <fullName evidence="1">BTB domain-containing protein</fullName>
    </recommendedName>
</protein>
<dbReference type="PANTHER" id="PTHR24413">
    <property type="entry name" value="SPECKLE-TYPE POZ PROTEIN"/>
    <property type="match status" value="1"/>
</dbReference>
<proteinExistence type="predicted"/>
<dbReference type="Pfam" id="PF00651">
    <property type="entry name" value="BTB"/>
    <property type="match status" value="1"/>
</dbReference>
<dbReference type="Proteomes" id="UP001497382">
    <property type="component" value="Unassembled WGS sequence"/>
</dbReference>
<dbReference type="SUPFAM" id="SSF54695">
    <property type="entry name" value="POZ domain"/>
    <property type="match status" value="1"/>
</dbReference>